<dbReference type="SUPFAM" id="SSF51395">
    <property type="entry name" value="FMN-linked oxidoreductases"/>
    <property type="match status" value="1"/>
</dbReference>
<dbReference type="eggNOG" id="KOG0134">
    <property type="taxonomic scope" value="Eukaryota"/>
</dbReference>
<accession>E3QS92</accession>
<dbReference type="GO" id="GO:0010181">
    <property type="term" value="F:FMN binding"/>
    <property type="evidence" value="ECO:0007669"/>
    <property type="project" value="InterPro"/>
</dbReference>
<proteinExistence type="predicted"/>
<sequence>MASSSISESKLFKPLKLGNVQLHHRIAMAPLTRYRNDTNHVAMPFVQRYYGERASTPGTLIISEATGTSMQETGVRNAPAIVTDEQVEAWRKVITAVHEQKSVWFQQIWGQGRASDPEYLRERGYEFRSSSAVSMEPGAPVPKAMTEDEISGVIQDFVDTAKRIVAAGGDGIEIHGAHGYLIDQFLSDSINQRNDKWGGSIENRSRLLLEVVKAVVEAIGAEKVALRLSPYATFQGSKSSDSHGQYTYIVKELKKMNVPLAYLSLVEARGDPAMLLDPEQNSAASQQTLDFILEVWNNMSPVIVAGNYSPETAARALEEQYEKWDVVVAFGRSFLANPDLVWRIKHGVPLSKYHRHSFYIKGSEIGYNDYTFSQEYIDARREWAVENLDSNSK</sequence>
<dbReference type="PANTHER" id="PTHR22893:SF91">
    <property type="entry name" value="NADPH DEHYDROGENASE 2-RELATED"/>
    <property type="match status" value="1"/>
</dbReference>
<gene>
    <name evidence="3" type="ORF">GLRG_08863</name>
</gene>
<dbReference type="Proteomes" id="UP000008782">
    <property type="component" value="Unassembled WGS sequence"/>
</dbReference>
<protein>
    <submittedName>
        <fullName evidence="3">NADH:flavin oxidoreductase/NADH oxidase</fullName>
    </submittedName>
</protein>
<feature type="domain" description="NADH:flavin oxidoreductase/NADH oxidase N-terminal" evidence="2">
    <location>
        <begin position="10"/>
        <end position="350"/>
    </location>
</feature>
<dbReference type="FunFam" id="3.20.20.70:FF:000138">
    <property type="entry name" value="NADPH dehydrogenase 1"/>
    <property type="match status" value="1"/>
</dbReference>
<dbReference type="RefSeq" id="XP_008097739.1">
    <property type="nucleotide sequence ID" value="XM_008099548.1"/>
</dbReference>
<dbReference type="Gene3D" id="3.20.20.70">
    <property type="entry name" value="Aldolase class I"/>
    <property type="match status" value="1"/>
</dbReference>
<dbReference type="OrthoDB" id="276546at2759"/>
<dbReference type="STRING" id="645133.E3QS92"/>
<dbReference type="InterPro" id="IPR001155">
    <property type="entry name" value="OxRdtase_FMN_N"/>
</dbReference>
<dbReference type="PANTHER" id="PTHR22893">
    <property type="entry name" value="NADH OXIDOREDUCTASE-RELATED"/>
    <property type="match status" value="1"/>
</dbReference>
<dbReference type="EMBL" id="GG697373">
    <property type="protein sequence ID" value="EFQ33719.1"/>
    <property type="molecule type" value="Genomic_DNA"/>
</dbReference>
<dbReference type="GO" id="GO:0003959">
    <property type="term" value="F:NADPH dehydrogenase activity"/>
    <property type="evidence" value="ECO:0007669"/>
    <property type="project" value="TreeGrafter"/>
</dbReference>
<evidence type="ECO:0000259" key="2">
    <source>
        <dbReference type="Pfam" id="PF00724"/>
    </source>
</evidence>
<dbReference type="AlphaFoldDB" id="E3QS92"/>
<dbReference type="VEuPathDB" id="FungiDB:GLRG_08863"/>
<reference evidence="4" key="1">
    <citation type="journal article" date="2012" name="Nat. Genet.">
        <title>Lifestyle transitions in plant pathogenic Colletotrichum fungi deciphered by genome and transcriptome analyses.</title>
        <authorList>
            <person name="O'Connell R.J."/>
            <person name="Thon M.R."/>
            <person name="Hacquard S."/>
            <person name="Amyotte S.G."/>
            <person name="Kleemann J."/>
            <person name="Torres M.F."/>
            <person name="Damm U."/>
            <person name="Buiate E.A."/>
            <person name="Epstein L."/>
            <person name="Alkan N."/>
            <person name="Altmueller J."/>
            <person name="Alvarado-Balderrama L."/>
            <person name="Bauser C.A."/>
            <person name="Becker C."/>
            <person name="Birren B.W."/>
            <person name="Chen Z."/>
            <person name="Choi J."/>
            <person name="Crouch J.A."/>
            <person name="Duvick J.P."/>
            <person name="Farman M.A."/>
            <person name="Gan P."/>
            <person name="Heiman D."/>
            <person name="Henrissat B."/>
            <person name="Howard R.J."/>
            <person name="Kabbage M."/>
            <person name="Koch C."/>
            <person name="Kracher B."/>
            <person name="Kubo Y."/>
            <person name="Law A.D."/>
            <person name="Lebrun M.-H."/>
            <person name="Lee Y.-H."/>
            <person name="Miyara I."/>
            <person name="Moore N."/>
            <person name="Neumann U."/>
            <person name="Nordstroem K."/>
            <person name="Panaccione D.G."/>
            <person name="Panstruga R."/>
            <person name="Place M."/>
            <person name="Proctor R.H."/>
            <person name="Prusky D."/>
            <person name="Rech G."/>
            <person name="Reinhardt R."/>
            <person name="Rollins J.A."/>
            <person name="Rounsley S."/>
            <person name="Schardl C.L."/>
            <person name="Schwartz D.C."/>
            <person name="Shenoy N."/>
            <person name="Shirasu K."/>
            <person name="Sikhakolli U.R."/>
            <person name="Stueber K."/>
            <person name="Sukno S.A."/>
            <person name="Sweigard J.A."/>
            <person name="Takano Y."/>
            <person name="Takahara H."/>
            <person name="Trail F."/>
            <person name="van der Does H.C."/>
            <person name="Voll L.M."/>
            <person name="Will I."/>
            <person name="Young S."/>
            <person name="Zeng Q."/>
            <person name="Zhang J."/>
            <person name="Zhou S."/>
            <person name="Dickman M.B."/>
            <person name="Schulze-Lefert P."/>
            <person name="Ver Loren van Themaat E."/>
            <person name="Ma L.-J."/>
            <person name="Vaillancourt L.J."/>
        </authorList>
    </citation>
    <scope>NUCLEOTIDE SEQUENCE [LARGE SCALE GENOMIC DNA]</scope>
    <source>
        <strain evidence="4">M1.001 / M2 / FGSC 10212</strain>
    </source>
</reference>
<dbReference type="CDD" id="cd02933">
    <property type="entry name" value="OYE_like_FMN"/>
    <property type="match status" value="1"/>
</dbReference>
<dbReference type="InterPro" id="IPR045247">
    <property type="entry name" value="Oye-like"/>
</dbReference>
<dbReference type="GeneID" id="24414228"/>
<name>E3QS92_COLGM</name>
<evidence type="ECO:0000256" key="1">
    <source>
        <dbReference type="ARBA" id="ARBA00022630"/>
    </source>
</evidence>
<organism evidence="4">
    <name type="scientific">Colletotrichum graminicola (strain M1.001 / M2 / FGSC 10212)</name>
    <name type="common">Maize anthracnose fungus</name>
    <name type="synonym">Glomerella graminicola</name>
    <dbReference type="NCBI Taxonomy" id="645133"/>
    <lineage>
        <taxon>Eukaryota</taxon>
        <taxon>Fungi</taxon>
        <taxon>Dikarya</taxon>
        <taxon>Ascomycota</taxon>
        <taxon>Pezizomycotina</taxon>
        <taxon>Sordariomycetes</taxon>
        <taxon>Hypocreomycetidae</taxon>
        <taxon>Glomerellales</taxon>
        <taxon>Glomerellaceae</taxon>
        <taxon>Colletotrichum</taxon>
        <taxon>Colletotrichum graminicola species complex</taxon>
    </lineage>
</organism>
<evidence type="ECO:0000313" key="4">
    <source>
        <dbReference type="Proteomes" id="UP000008782"/>
    </source>
</evidence>
<dbReference type="InterPro" id="IPR013785">
    <property type="entry name" value="Aldolase_TIM"/>
</dbReference>
<evidence type="ECO:0000313" key="3">
    <source>
        <dbReference type="EMBL" id="EFQ33719.1"/>
    </source>
</evidence>
<dbReference type="Pfam" id="PF00724">
    <property type="entry name" value="Oxidored_FMN"/>
    <property type="match status" value="1"/>
</dbReference>
<keyword evidence="4" id="KW-1185">Reference proteome</keyword>
<keyword evidence="1" id="KW-0285">Flavoprotein</keyword>
<dbReference type="HOGENOM" id="CLU_012153_0_0_1"/>